<accession>A0A0K2V6Q1</accession>
<protein>
    <submittedName>
        <fullName evidence="1">Uncharacterized protein</fullName>
    </submittedName>
</protein>
<name>A0A0K2V6Q1_LEPSM</name>
<evidence type="ECO:0000313" key="1">
    <source>
        <dbReference type="EMBL" id="CDW46223.1"/>
    </source>
</evidence>
<organism evidence="1">
    <name type="scientific">Lepeophtheirus salmonis</name>
    <name type="common">Salmon louse</name>
    <name type="synonym">Caligus salmonis</name>
    <dbReference type="NCBI Taxonomy" id="72036"/>
    <lineage>
        <taxon>Eukaryota</taxon>
        <taxon>Metazoa</taxon>
        <taxon>Ecdysozoa</taxon>
        <taxon>Arthropoda</taxon>
        <taxon>Crustacea</taxon>
        <taxon>Multicrustacea</taxon>
        <taxon>Hexanauplia</taxon>
        <taxon>Copepoda</taxon>
        <taxon>Siphonostomatoida</taxon>
        <taxon>Caligidae</taxon>
        <taxon>Lepeophtheirus</taxon>
    </lineage>
</organism>
<sequence>MTIIHVPFIRKGAFSEGNQRAIFFVNIETH</sequence>
<reference evidence="1" key="1">
    <citation type="submission" date="2014-05" db="EMBL/GenBank/DDBJ databases">
        <authorList>
            <person name="Chronopoulou M."/>
        </authorList>
    </citation>
    <scope>NUCLEOTIDE SEQUENCE</scope>
    <source>
        <tissue evidence="1">Whole organism</tissue>
    </source>
</reference>
<proteinExistence type="predicted"/>
<dbReference type="AlphaFoldDB" id="A0A0K2V6Q1"/>
<dbReference type="EMBL" id="HACA01028862">
    <property type="protein sequence ID" value="CDW46223.1"/>
    <property type="molecule type" value="Transcribed_RNA"/>
</dbReference>